<keyword evidence="2" id="KW-0808">Transferase</keyword>
<dbReference type="InterPro" id="IPR023213">
    <property type="entry name" value="CAT-like_dom_sf"/>
</dbReference>
<reference evidence="2" key="1">
    <citation type="journal article" date="2014" name="Int. J. Syst. Evol. Microbiol.">
        <title>Complete genome sequence of Corynebacterium casei LMG S-19264T (=DSM 44701T), isolated from a smear-ripened cheese.</title>
        <authorList>
            <consortium name="US DOE Joint Genome Institute (JGI-PGF)"/>
            <person name="Walter F."/>
            <person name="Albersmeier A."/>
            <person name="Kalinowski J."/>
            <person name="Ruckert C."/>
        </authorList>
    </citation>
    <scope>NUCLEOTIDE SEQUENCE</scope>
    <source>
        <strain evidence="2">CGMCC 1.15478</strain>
    </source>
</reference>
<dbReference type="Gene3D" id="3.30.559.30">
    <property type="entry name" value="Nonribosomal peptide synthetase, condensation domain"/>
    <property type="match status" value="1"/>
</dbReference>
<evidence type="ECO:0000313" key="3">
    <source>
        <dbReference type="Proteomes" id="UP000641514"/>
    </source>
</evidence>
<keyword evidence="2" id="KW-0012">Acyltransferase</keyword>
<dbReference type="GO" id="GO:0008610">
    <property type="term" value="P:lipid biosynthetic process"/>
    <property type="evidence" value="ECO:0007669"/>
    <property type="project" value="UniProtKB-ARBA"/>
</dbReference>
<reference evidence="2" key="2">
    <citation type="submission" date="2020-09" db="EMBL/GenBank/DDBJ databases">
        <authorList>
            <person name="Sun Q."/>
            <person name="Zhou Y."/>
        </authorList>
    </citation>
    <scope>NUCLEOTIDE SEQUENCE</scope>
    <source>
        <strain evidence="2">CGMCC 1.15478</strain>
    </source>
</reference>
<dbReference type="RefSeq" id="WP_188673312.1">
    <property type="nucleotide sequence ID" value="NZ_BMJH01000002.1"/>
</dbReference>
<dbReference type="Proteomes" id="UP000641514">
    <property type="component" value="Unassembled WGS sequence"/>
</dbReference>
<dbReference type="SUPFAM" id="SSF52777">
    <property type="entry name" value="CoA-dependent acyltransferases"/>
    <property type="match status" value="2"/>
</dbReference>
<protein>
    <submittedName>
        <fullName evidence="2">Acyltransferase</fullName>
    </submittedName>
</protein>
<evidence type="ECO:0000313" key="2">
    <source>
        <dbReference type="EMBL" id="GGC65403.1"/>
    </source>
</evidence>
<accession>A0A916UA49</accession>
<feature type="domain" description="Condensation" evidence="1">
    <location>
        <begin position="46"/>
        <end position="356"/>
    </location>
</feature>
<comment type="caution">
    <text evidence="2">The sequence shown here is derived from an EMBL/GenBank/DDBJ whole genome shotgun (WGS) entry which is preliminary data.</text>
</comment>
<proteinExistence type="predicted"/>
<dbReference type="GO" id="GO:0016746">
    <property type="term" value="F:acyltransferase activity"/>
    <property type="evidence" value="ECO:0007669"/>
    <property type="project" value="UniProtKB-KW"/>
</dbReference>
<dbReference type="AlphaFoldDB" id="A0A916UA49"/>
<sequence>MELTTISLYTPEPGDVWEWPVISTEEPRKSPIGPSFNQRFHLAGAEADPDGRSVWLAAAFSVPGTFNKSAMTAAFRAFLARHSTLHSEFRPGSNTGELSRFIHKARVADPRKLPQNASTPAEMQNLLRRAIDDHCQAFRFPALRFLVIERPTESTVIAAFDHQHCDAYSITLAINELSHDYCAACNGHALNGDQVGDFLADTEHEATLPPPSRDDQRIQRWIEHLRHAGGTAPSFPLPLGTADNPAPQSDSTRQLLTAAEAQTCEDAFRAAGASMFTGLATALGTAIRRCGGPSRQDVLIPVHTRHNEITQRTFGWYTNTIPLTITAHNDDFAESALQTHAAFRRALELAQLPLAHVLGVIGDEFQRTRQDVYMMSYVDYRKLPTVSGPQCDKPVHISNSTAADDAQFWLWRDESGVSLRSRFPLSPTAVETMQQFWKALNETLTDALRG</sequence>
<keyword evidence="3" id="KW-1185">Reference proteome</keyword>
<organism evidence="2 3">
    <name type="scientific">Hoyosella rhizosphaerae</name>
    <dbReference type="NCBI Taxonomy" id="1755582"/>
    <lineage>
        <taxon>Bacteria</taxon>
        <taxon>Bacillati</taxon>
        <taxon>Actinomycetota</taxon>
        <taxon>Actinomycetes</taxon>
        <taxon>Mycobacteriales</taxon>
        <taxon>Hoyosellaceae</taxon>
        <taxon>Hoyosella</taxon>
    </lineage>
</organism>
<dbReference type="Gene3D" id="3.30.559.10">
    <property type="entry name" value="Chloramphenicol acetyltransferase-like domain"/>
    <property type="match status" value="1"/>
</dbReference>
<name>A0A916UA49_9ACTN</name>
<gene>
    <name evidence="2" type="ORF">GCM10011410_17350</name>
</gene>
<dbReference type="EMBL" id="BMJH01000002">
    <property type="protein sequence ID" value="GGC65403.1"/>
    <property type="molecule type" value="Genomic_DNA"/>
</dbReference>
<dbReference type="InterPro" id="IPR001242">
    <property type="entry name" value="Condensation_dom"/>
</dbReference>
<dbReference type="Pfam" id="PF00668">
    <property type="entry name" value="Condensation"/>
    <property type="match status" value="1"/>
</dbReference>
<evidence type="ECO:0000259" key="1">
    <source>
        <dbReference type="Pfam" id="PF00668"/>
    </source>
</evidence>